<evidence type="ECO:0000256" key="1">
    <source>
        <dbReference type="ARBA" id="ARBA00004141"/>
    </source>
</evidence>
<dbReference type="EMBL" id="CAJJDP010000107">
    <property type="protein sequence ID" value="CAD8194699.1"/>
    <property type="molecule type" value="Genomic_DNA"/>
</dbReference>
<dbReference type="Pfam" id="PF01027">
    <property type="entry name" value="Bax1-I"/>
    <property type="match status" value="1"/>
</dbReference>
<dbReference type="PANTHER" id="PTHR23291">
    <property type="entry name" value="BAX INHIBITOR-RELATED"/>
    <property type="match status" value="1"/>
</dbReference>
<feature type="transmembrane region" description="Helical" evidence="5">
    <location>
        <begin position="162"/>
        <end position="181"/>
    </location>
</feature>
<protein>
    <submittedName>
        <fullName evidence="6">Uncharacterized protein</fullName>
    </submittedName>
</protein>
<feature type="transmembrane region" description="Helical" evidence="5">
    <location>
        <begin position="187"/>
        <end position="205"/>
    </location>
</feature>
<comment type="caution">
    <text evidence="6">The sequence shown here is derived from an EMBL/GenBank/DDBJ whole genome shotgun (WGS) entry which is preliminary data.</text>
</comment>
<evidence type="ECO:0000313" key="6">
    <source>
        <dbReference type="EMBL" id="CAD8194699.1"/>
    </source>
</evidence>
<dbReference type="PANTHER" id="PTHR23291:SF47">
    <property type="entry name" value="TRANSMEMBRANE BAX INHIBITOR MOTIF CONTAINING 7"/>
    <property type="match status" value="1"/>
</dbReference>
<sequence>MLFESSIRSGDPRLTNRNKQGLATEVSNAYDNSFNGRVIYARNLFSKLFLQLVIVCIYVWIVHALPDLDHFLENTQWIFWLSLGICIGISILAFIYRNHIKTAPTNWLVFLLFTLSLASVCGCLVAFGNSQVGLLIFVNFASLIFFLFLYSSTVRRKITYSGAVLFVSAGILIVFEMFTIFSQISLFWIMVISLSSFLFAFMLLYDTYSNLNSEDSYDINTADDVSGSVTIYWDIVLLFLKMTELIKDNLFNRHD</sequence>
<keyword evidence="7" id="KW-1185">Reference proteome</keyword>
<feature type="transmembrane region" description="Helical" evidence="5">
    <location>
        <begin position="44"/>
        <end position="65"/>
    </location>
</feature>
<dbReference type="OrthoDB" id="304201at2759"/>
<comment type="similarity">
    <text evidence="5">Belongs to the BI1 family.</text>
</comment>
<dbReference type="AlphaFoldDB" id="A0A8S1X2I4"/>
<reference evidence="6" key="1">
    <citation type="submission" date="2021-01" db="EMBL/GenBank/DDBJ databases">
        <authorList>
            <consortium name="Genoscope - CEA"/>
            <person name="William W."/>
        </authorList>
    </citation>
    <scope>NUCLEOTIDE SEQUENCE</scope>
</reference>
<evidence type="ECO:0000256" key="5">
    <source>
        <dbReference type="RuleBase" id="RU004379"/>
    </source>
</evidence>
<feature type="transmembrane region" description="Helical" evidence="5">
    <location>
        <begin position="133"/>
        <end position="150"/>
    </location>
</feature>
<evidence type="ECO:0000256" key="3">
    <source>
        <dbReference type="ARBA" id="ARBA00022989"/>
    </source>
</evidence>
<dbReference type="Proteomes" id="UP000683925">
    <property type="component" value="Unassembled WGS sequence"/>
</dbReference>
<dbReference type="InterPro" id="IPR006214">
    <property type="entry name" value="Bax_inhibitor_1-related"/>
</dbReference>
<proteinExistence type="inferred from homology"/>
<accession>A0A8S1X2I4</accession>
<keyword evidence="3 5" id="KW-1133">Transmembrane helix</keyword>
<gene>
    <name evidence="6" type="ORF">POCTA_138.1.T1070106</name>
</gene>
<dbReference type="GO" id="GO:0016020">
    <property type="term" value="C:membrane"/>
    <property type="evidence" value="ECO:0007669"/>
    <property type="project" value="UniProtKB-SubCell"/>
</dbReference>
<dbReference type="OMA" id="AFMLLYD"/>
<evidence type="ECO:0000256" key="4">
    <source>
        <dbReference type="ARBA" id="ARBA00023136"/>
    </source>
</evidence>
<comment type="subcellular location">
    <subcellularLocation>
        <location evidence="1">Membrane</location>
        <topology evidence="1">Multi-pass membrane protein</topology>
    </subcellularLocation>
</comment>
<evidence type="ECO:0000256" key="2">
    <source>
        <dbReference type="ARBA" id="ARBA00022692"/>
    </source>
</evidence>
<keyword evidence="2 5" id="KW-0812">Transmembrane</keyword>
<feature type="transmembrane region" description="Helical" evidence="5">
    <location>
        <begin position="77"/>
        <end position="96"/>
    </location>
</feature>
<feature type="transmembrane region" description="Helical" evidence="5">
    <location>
        <begin position="108"/>
        <end position="127"/>
    </location>
</feature>
<organism evidence="6 7">
    <name type="scientific">Paramecium octaurelia</name>
    <dbReference type="NCBI Taxonomy" id="43137"/>
    <lineage>
        <taxon>Eukaryota</taxon>
        <taxon>Sar</taxon>
        <taxon>Alveolata</taxon>
        <taxon>Ciliophora</taxon>
        <taxon>Intramacronucleata</taxon>
        <taxon>Oligohymenophorea</taxon>
        <taxon>Peniculida</taxon>
        <taxon>Parameciidae</taxon>
        <taxon>Paramecium</taxon>
    </lineage>
</organism>
<keyword evidence="4 5" id="KW-0472">Membrane</keyword>
<evidence type="ECO:0000313" key="7">
    <source>
        <dbReference type="Proteomes" id="UP000683925"/>
    </source>
</evidence>
<name>A0A8S1X2I4_PAROT</name>